<feature type="transmembrane region" description="Helical" evidence="7">
    <location>
        <begin position="135"/>
        <end position="158"/>
    </location>
</feature>
<keyword evidence="2 7" id="KW-0813">Transport</keyword>
<dbReference type="GO" id="GO:0055085">
    <property type="term" value="P:transmembrane transport"/>
    <property type="evidence" value="ECO:0007669"/>
    <property type="project" value="InterPro"/>
</dbReference>
<name>A0A1H6L6P8_RUMFL</name>
<protein>
    <submittedName>
        <fullName evidence="9">Oligogalacturonide transport system permease protein</fullName>
    </submittedName>
</protein>
<feature type="transmembrane region" description="Helical" evidence="7">
    <location>
        <begin position="242"/>
        <end position="260"/>
    </location>
</feature>
<dbReference type="Pfam" id="PF00528">
    <property type="entry name" value="BPD_transp_1"/>
    <property type="match status" value="1"/>
</dbReference>
<dbReference type="PANTHER" id="PTHR43744:SF6">
    <property type="entry name" value="ABC TRANSPORTER PERMEASE PROTEIN YESQ-RELATED"/>
    <property type="match status" value="1"/>
</dbReference>
<keyword evidence="4 7" id="KW-0812">Transmembrane</keyword>
<comment type="subcellular location">
    <subcellularLocation>
        <location evidence="1 7">Cell membrane</location>
        <topology evidence="1 7">Multi-pass membrane protein</topology>
    </subcellularLocation>
</comment>
<dbReference type="Gene3D" id="1.10.3720.10">
    <property type="entry name" value="MetI-like"/>
    <property type="match status" value="1"/>
</dbReference>
<dbReference type="EMBL" id="FNWV01000014">
    <property type="protein sequence ID" value="SEH81849.1"/>
    <property type="molecule type" value="Genomic_DNA"/>
</dbReference>
<feature type="transmembrane region" description="Helical" evidence="7">
    <location>
        <begin position="179"/>
        <end position="202"/>
    </location>
</feature>
<organism evidence="9 10">
    <name type="scientific">Ruminococcus flavefaciens</name>
    <dbReference type="NCBI Taxonomy" id="1265"/>
    <lineage>
        <taxon>Bacteria</taxon>
        <taxon>Bacillati</taxon>
        <taxon>Bacillota</taxon>
        <taxon>Clostridia</taxon>
        <taxon>Eubacteriales</taxon>
        <taxon>Oscillospiraceae</taxon>
        <taxon>Ruminococcus</taxon>
    </lineage>
</organism>
<feature type="domain" description="ABC transmembrane type-1" evidence="8">
    <location>
        <begin position="67"/>
        <end position="260"/>
    </location>
</feature>
<keyword evidence="6 7" id="KW-0472">Membrane</keyword>
<dbReference type="RefSeq" id="WP_081348284.1">
    <property type="nucleotide sequence ID" value="NZ_FNWV01000014.1"/>
</dbReference>
<proteinExistence type="inferred from homology"/>
<gene>
    <name evidence="9" type="ORF">SAMN02910265_02873</name>
</gene>
<evidence type="ECO:0000259" key="8">
    <source>
        <dbReference type="PROSITE" id="PS50928"/>
    </source>
</evidence>
<feature type="transmembrane region" description="Helical" evidence="7">
    <location>
        <begin position="66"/>
        <end position="90"/>
    </location>
</feature>
<evidence type="ECO:0000256" key="7">
    <source>
        <dbReference type="RuleBase" id="RU363032"/>
    </source>
</evidence>
<evidence type="ECO:0000256" key="6">
    <source>
        <dbReference type="ARBA" id="ARBA00023136"/>
    </source>
</evidence>
<dbReference type="Proteomes" id="UP000183190">
    <property type="component" value="Unassembled WGS sequence"/>
</dbReference>
<dbReference type="InterPro" id="IPR000515">
    <property type="entry name" value="MetI-like"/>
</dbReference>
<feature type="transmembrane region" description="Helical" evidence="7">
    <location>
        <begin position="5"/>
        <end position="25"/>
    </location>
</feature>
<evidence type="ECO:0000256" key="2">
    <source>
        <dbReference type="ARBA" id="ARBA00022448"/>
    </source>
</evidence>
<accession>A0A1H6L6P8</accession>
<comment type="similarity">
    <text evidence="7">Belongs to the binding-protein-dependent transport system permease family.</text>
</comment>
<reference evidence="9 10" key="1">
    <citation type="submission" date="2016-10" db="EMBL/GenBank/DDBJ databases">
        <authorList>
            <person name="de Groot N.N."/>
        </authorList>
    </citation>
    <scope>NUCLEOTIDE SEQUENCE [LARGE SCALE GENOMIC DNA]</scope>
    <source>
        <strain evidence="9 10">YAD2003</strain>
    </source>
</reference>
<dbReference type="InterPro" id="IPR035906">
    <property type="entry name" value="MetI-like_sf"/>
</dbReference>
<dbReference type="GO" id="GO:0005886">
    <property type="term" value="C:plasma membrane"/>
    <property type="evidence" value="ECO:0007669"/>
    <property type="project" value="UniProtKB-SubCell"/>
</dbReference>
<evidence type="ECO:0000256" key="1">
    <source>
        <dbReference type="ARBA" id="ARBA00004651"/>
    </source>
</evidence>
<evidence type="ECO:0000256" key="3">
    <source>
        <dbReference type="ARBA" id="ARBA00022475"/>
    </source>
</evidence>
<evidence type="ECO:0000313" key="9">
    <source>
        <dbReference type="EMBL" id="SEH81849.1"/>
    </source>
</evidence>
<dbReference type="AlphaFoldDB" id="A0A1H6L6P8"/>
<dbReference type="OrthoDB" id="153186at2"/>
<evidence type="ECO:0000313" key="10">
    <source>
        <dbReference type="Proteomes" id="UP000183190"/>
    </source>
</evidence>
<dbReference type="SUPFAM" id="SSF161098">
    <property type="entry name" value="MetI-like"/>
    <property type="match status" value="1"/>
</dbReference>
<sequence>MKKILLYLVLAFISIIMLYPLLWLFGASFKSNDEIFTTIWFMPKSFDTDVYKKAWETVTPYTMGHYFINTFLIIIPKTVFAVLSSVLVAYGFARFDFPLKKFFFALLICGMLMPSIVTIMPQYYMWSKLGLLDTYIPLTLPSLFACEGMFVFILIQFMKRVPKEFDEAARIDGCGTLKTLFFVLMPCIRPAVVSIAVFTFLWTMNDFLSPLIMIQSVEKYPLSLALRLSVDSTGQGYEQKKIIAMSVIGLIPSVAVFALAQKKFISGITAGGLSG</sequence>
<evidence type="ECO:0000256" key="4">
    <source>
        <dbReference type="ARBA" id="ARBA00022692"/>
    </source>
</evidence>
<keyword evidence="5 7" id="KW-1133">Transmembrane helix</keyword>
<dbReference type="CDD" id="cd06261">
    <property type="entry name" value="TM_PBP2"/>
    <property type="match status" value="1"/>
</dbReference>
<dbReference type="PANTHER" id="PTHR43744">
    <property type="entry name" value="ABC TRANSPORTER PERMEASE PROTEIN MG189-RELATED-RELATED"/>
    <property type="match status" value="1"/>
</dbReference>
<evidence type="ECO:0000256" key="5">
    <source>
        <dbReference type="ARBA" id="ARBA00022989"/>
    </source>
</evidence>
<keyword evidence="3" id="KW-1003">Cell membrane</keyword>
<dbReference type="PROSITE" id="PS50928">
    <property type="entry name" value="ABC_TM1"/>
    <property type="match status" value="1"/>
</dbReference>
<feature type="transmembrane region" description="Helical" evidence="7">
    <location>
        <begin position="102"/>
        <end position="123"/>
    </location>
</feature>